<dbReference type="EMBL" id="CM020620">
    <property type="protein sequence ID" value="KAK1867560.1"/>
    <property type="molecule type" value="Genomic_DNA"/>
</dbReference>
<keyword evidence="2" id="KW-1185">Reference proteome</keyword>
<evidence type="ECO:0000313" key="2">
    <source>
        <dbReference type="Proteomes" id="UP000798662"/>
    </source>
</evidence>
<evidence type="ECO:0000313" key="1">
    <source>
        <dbReference type="EMBL" id="KAK1867560.1"/>
    </source>
</evidence>
<comment type="caution">
    <text evidence="1">The sequence shown here is derived from an EMBL/GenBank/DDBJ whole genome shotgun (WGS) entry which is preliminary data.</text>
</comment>
<protein>
    <submittedName>
        <fullName evidence="1">Uncharacterized protein</fullName>
    </submittedName>
</protein>
<proteinExistence type="predicted"/>
<accession>A0ACC3CC76</accession>
<organism evidence="1 2">
    <name type="scientific">Pyropia yezoensis</name>
    <name type="common">Susabi-nori</name>
    <name type="synonym">Porphyra yezoensis</name>
    <dbReference type="NCBI Taxonomy" id="2788"/>
    <lineage>
        <taxon>Eukaryota</taxon>
        <taxon>Rhodophyta</taxon>
        <taxon>Bangiophyceae</taxon>
        <taxon>Bangiales</taxon>
        <taxon>Bangiaceae</taxon>
        <taxon>Pyropia</taxon>
    </lineage>
</organism>
<dbReference type="Proteomes" id="UP000798662">
    <property type="component" value="Chromosome 3"/>
</dbReference>
<name>A0ACC3CC76_PYRYE</name>
<sequence length="179" mass="19016">MAFIPGAALPVAVPARRAATTVMTTPPPAAAPLSRRAALSAGFAAAAAAALSGVSSASAASTATTIPKLDKLSDLKKQVEAIDYEEEFVDVGPDSQEKELSNLKKKAKDPAYRAKLKAVIDAEESKFDEMVAKEKAEEAVLKAKFSKKVLKRTEREVLVGVWRVNPVAHELSIPRLHAV</sequence>
<reference evidence="1" key="1">
    <citation type="submission" date="2019-11" db="EMBL/GenBank/DDBJ databases">
        <title>Nori genome reveals adaptations in red seaweeds to the harsh intertidal environment.</title>
        <authorList>
            <person name="Wang D."/>
            <person name="Mao Y."/>
        </authorList>
    </citation>
    <scope>NUCLEOTIDE SEQUENCE</scope>
    <source>
        <tissue evidence="1">Gametophyte</tissue>
    </source>
</reference>
<gene>
    <name evidence="1" type="ORF">I4F81_010066</name>
</gene>